<keyword evidence="11 17" id="KW-0829">Tyrosine-protein kinase</keyword>
<keyword evidence="12" id="KW-1015">Disulfide bond</keyword>
<evidence type="ECO:0000256" key="6">
    <source>
        <dbReference type="ARBA" id="ARBA00022741"/>
    </source>
</evidence>
<organism evidence="22 23">
    <name type="scientific">Ictidomys tridecemlineatus</name>
    <name type="common">Thirteen-lined ground squirrel</name>
    <name type="synonym">Spermophilus tridecemlineatus</name>
    <dbReference type="NCBI Taxonomy" id="43179"/>
    <lineage>
        <taxon>Eukaryota</taxon>
        <taxon>Metazoa</taxon>
        <taxon>Chordata</taxon>
        <taxon>Craniata</taxon>
        <taxon>Vertebrata</taxon>
        <taxon>Euteleostomi</taxon>
        <taxon>Mammalia</taxon>
        <taxon>Eutheria</taxon>
        <taxon>Euarchontoglires</taxon>
        <taxon>Glires</taxon>
        <taxon>Rodentia</taxon>
        <taxon>Sciuromorpha</taxon>
        <taxon>Sciuridae</taxon>
        <taxon>Xerinae</taxon>
        <taxon>Marmotini</taxon>
        <taxon>Ictidomys</taxon>
    </lineage>
</organism>
<keyword evidence="10 17" id="KW-0472">Membrane</keyword>
<dbReference type="GO" id="GO:0003197">
    <property type="term" value="P:endocardial cushion development"/>
    <property type="evidence" value="ECO:0007669"/>
    <property type="project" value="Ensembl"/>
</dbReference>
<dbReference type="Gene3D" id="1.20.890.10">
    <property type="entry name" value="cAMP-dependent protein kinase regulatory subunit, dimerization-anchoring domain"/>
    <property type="match status" value="1"/>
</dbReference>
<reference evidence="22" key="2">
    <citation type="submission" date="2025-08" db="UniProtKB">
        <authorList>
            <consortium name="Ensembl"/>
        </authorList>
    </citation>
    <scope>IDENTIFICATION</scope>
</reference>
<dbReference type="FunFam" id="1.10.510.10:FF:000233">
    <property type="entry name" value="receptor tyrosine-protein kinase erbB-3"/>
    <property type="match status" value="1"/>
</dbReference>
<keyword evidence="3 17" id="KW-0808">Transferase</keyword>
<dbReference type="GO" id="GO:0031625">
    <property type="term" value="F:ubiquitin protein ligase binding"/>
    <property type="evidence" value="ECO:0007669"/>
    <property type="project" value="Ensembl"/>
</dbReference>
<evidence type="ECO:0000256" key="4">
    <source>
        <dbReference type="ARBA" id="ARBA00022692"/>
    </source>
</evidence>
<dbReference type="PROSITE" id="PS50011">
    <property type="entry name" value="PROTEIN_KINASE_DOM"/>
    <property type="match status" value="1"/>
</dbReference>
<dbReference type="Pfam" id="PF14843">
    <property type="entry name" value="GF_recep_IV"/>
    <property type="match status" value="1"/>
</dbReference>
<dbReference type="FunCoup" id="I3NGW2">
    <property type="interactions" value="1018"/>
</dbReference>
<dbReference type="InterPro" id="IPR000494">
    <property type="entry name" value="Rcpt_L-dom"/>
</dbReference>
<dbReference type="HOGENOM" id="CLU_003384_2_0_1"/>
<evidence type="ECO:0000256" key="3">
    <source>
        <dbReference type="ARBA" id="ARBA00022679"/>
    </source>
</evidence>
<keyword evidence="2" id="KW-0597">Phosphoprotein</keyword>
<evidence type="ECO:0000256" key="9">
    <source>
        <dbReference type="ARBA" id="ARBA00022989"/>
    </source>
</evidence>
<comment type="function">
    <text evidence="16">Tyrosine-protein kinase that plays an essential role as cell surface receptor for neuregulins. Binds to neuregulin-1 (NRG1) and is activated by it; ligand-binding increases phosphorylation on tyrosine residues and promotes its association with the p85 subunit of phosphatidylinositol 3-kinase. May also be activated by CSPG5. Involved in the regulation of myeloid cell differentiation.</text>
</comment>
<evidence type="ECO:0000313" key="22">
    <source>
        <dbReference type="Ensembl" id="ENSSTOP00000023609.2"/>
    </source>
</evidence>
<dbReference type="GO" id="GO:0030296">
    <property type="term" value="F:protein tyrosine kinase activator activity"/>
    <property type="evidence" value="ECO:0007669"/>
    <property type="project" value="Ensembl"/>
</dbReference>
<accession>I3NGW2</accession>
<feature type="compositionally biased region" description="Basic residues" evidence="19">
    <location>
        <begin position="1021"/>
        <end position="1031"/>
    </location>
</feature>
<dbReference type="GO" id="GO:0014044">
    <property type="term" value="P:Schwann cell development"/>
    <property type="evidence" value="ECO:0007669"/>
    <property type="project" value="Ensembl"/>
</dbReference>
<reference evidence="23" key="1">
    <citation type="submission" date="2011-11" db="EMBL/GenBank/DDBJ databases">
        <title>The Draft Genome of Spermophilus tridecemlineatus.</title>
        <authorList>
            <consortium name="The Broad Institute Genome Assembly &amp; Analysis Group"/>
            <consortium name="Computational R&amp;D Group"/>
            <consortium name="and Sequencing Platform"/>
            <person name="Di Palma F."/>
            <person name="Alfoldi J."/>
            <person name="Johnson J."/>
            <person name="Berlin A."/>
            <person name="Gnerre S."/>
            <person name="Jaffe D."/>
            <person name="MacCallum I."/>
            <person name="Young S."/>
            <person name="Walker B.J."/>
            <person name="Lindblad-Toh K."/>
        </authorList>
    </citation>
    <scope>NUCLEOTIDE SEQUENCE [LARGE SCALE GENOMIC DNA]</scope>
</reference>
<dbReference type="GO" id="GO:0042802">
    <property type="term" value="F:identical protein binding"/>
    <property type="evidence" value="ECO:0007669"/>
    <property type="project" value="Ensembl"/>
</dbReference>
<evidence type="ECO:0000256" key="7">
    <source>
        <dbReference type="ARBA" id="ARBA00022777"/>
    </source>
</evidence>
<dbReference type="GO" id="GO:0038132">
    <property type="term" value="F:neuregulin binding"/>
    <property type="evidence" value="ECO:0007669"/>
    <property type="project" value="Ensembl"/>
</dbReference>
<dbReference type="GO" id="GO:0005615">
    <property type="term" value="C:extracellular space"/>
    <property type="evidence" value="ECO:0007669"/>
    <property type="project" value="Ensembl"/>
</dbReference>
<dbReference type="GeneTree" id="ENSGT00940000156107"/>
<dbReference type="GO" id="GO:0016328">
    <property type="term" value="C:lateral plasma membrane"/>
    <property type="evidence" value="ECO:0007669"/>
    <property type="project" value="Ensembl"/>
</dbReference>
<dbReference type="GO" id="GO:0005524">
    <property type="term" value="F:ATP binding"/>
    <property type="evidence" value="ECO:0007669"/>
    <property type="project" value="UniProtKB-UniRule"/>
</dbReference>
<dbReference type="GO" id="GO:0009968">
    <property type="term" value="P:negative regulation of signal transduction"/>
    <property type="evidence" value="ECO:0007669"/>
    <property type="project" value="Ensembl"/>
</dbReference>
<reference evidence="22" key="3">
    <citation type="submission" date="2025-09" db="UniProtKB">
        <authorList>
            <consortium name="Ensembl"/>
        </authorList>
    </citation>
    <scope>IDENTIFICATION</scope>
</reference>
<keyword evidence="13 17" id="KW-0675">Receptor</keyword>
<keyword evidence="5" id="KW-0732">Signal</keyword>
<dbReference type="Gene3D" id="1.10.510.10">
    <property type="entry name" value="Transferase(Phosphotransferase) domain 1"/>
    <property type="match status" value="1"/>
</dbReference>
<feature type="domain" description="Protein kinase" evidence="21">
    <location>
        <begin position="614"/>
        <end position="871"/>
    </location>
</feature>
<feature type="binding site" evidence="18">
    <location>
        <begin position="620"/>
        <end position="628"/>
    </location>
    <ligand>
        <name>ATP</name>
        <dbReference type="ChEBI" id="CHEBI:30616"/>
    </ligand>
</feature>
<dbReference type="InterPro" id="IPR001245">
    <property type="entry name" value="Ser-Thr/Tyr_kinase_cat_dom"/>
</dbReference>
<dbReference type="CDD" id="cd05111">
    <property type="entry name" value="PTK_HER3"/>
    <property type="match status" value="1"/>
</dbReference>
<evidence type="ECO:0000256" key="12">
    <source>
        <dbReference type="ARBA" id="ARBA00023157"/>
    </source>
</evidence>
<dbReference type="GO" id="GO:0055025">
    <property type="term" value="P:positive regulation of cardiac muscle tissue development"/>
    <property type="evidence" value="ECO:0007669"/>
    <property type="project" value="Ensembl"/>
</dbReference>
<sequence length="1248" mass="137749">IEEGSEKGSQMCPGTLNGLSVTGDAENQYQTLHNLYERCEVVMGNLEIVLTGHNADLSFLQWIREVTGYVLVAMNEFSTLPLPNLRVVRGTQVYDGKFAIFVMLNYNTNSSHALRQLRFTQLTEILSGGVYIEKNDKLCHMDTIDWRDIVRDRDAEIVVKDNGRNCLPCHEVCKGRCWGPGPEDCQTWGCSGPQDTDCFVRIHSMCLGSEMGMWACRHFNDSGACVPRCPQPLVYNKLTFQLEPNPHTKYQYGGVCVASCPHNFVVDQTSCVRACPPDKMEVDKNGLKICEPCGGLCPKACEGTGSGSRYQTVDSSNIDGFVNCTKILGNLDFLITGLNGDPWHKIPALDPEKLNVFRTVREITGYLNIQSWPPHMHNFSVFSNLTTIGGRSLYNNISCSRPKGKVCDPLCSAGGCWGPGPGQCLSCRNYSRGGVCVTHCNFLNGEPREFAQEAECFSCHPECQPMEGIATCNGSGSDACAQCAHFRDGPHCVSSCPHGVLGAKGPIYKYPDVQNECRPCHENCTQGCKGPELKDCLGQTLVLISKTHLAMALTVGLAVIFLILGGTFLYWRGRRIQNKRAMRRYLERGESIEPLDPSEKANKVFARIFKETELRKLKVLGSGVFGTVHKGIWIPEGESIKIPVCIKVIEDKSGRQSFQDVTDHMLAIGSLDHAHIVRLLGLCPGSSLQLVTQYLPLGSLLDHVRQHRGALGPQLLLNWGVQIAKGMYYLEEHGMVHRNLAARNVLLKSPSQVQVADFGVADLLPPDDKQLLHSEAKTPIKWMALESIHFGKYTHQSDVWSYGVTVWELMTFGAEPYAGLRLAEVPDLLEKGERLAQPQICTIDVYMVMVKCWMIDENIRPTFKELANEFTRMARDPPRYLVIKRESGPGIPPGAEPPALSNKELEEVELEPELDLDLDLEAEEDSLATTLGSALSLPVGTLSRPRGSQSLLSPSSGYMPMNQSNLGEACQDSAACGGSDWCPRPVSLHPVPRGRLASESSEGHVTGSEVEFTEKVSMCRSRSRSRSRSPRPRGDSAYHSQRHSLLTPVTPLSPPGVEEEDINGYVMPDTHLKGTSSSREGTLSSVGLSSVLGTEEEDEDEEYEYMNRKRRHSPPCPPRPGSLEELGYEYMDVGSDLSASLGSTQSCPLHPVPIMPTAGTTPDEDYEYMNRRRGGSGPGGEYATMGACPASEQGYEEMRAFQGPGHQTPHVRYARLKTLRSLEATDSAFDNPDYWHSRLFPKANAQRT</sequence>
<dbReference type="SUPFAM" id="SSF52058">
    <property type="entry name" value="L domain-like"/>
    <property type="match status" value="2"/>
</dbReference>
<dbReference type="Pfam" id="PF01030">
    <property type="entry name" value="Recep_L_domain"/>
    <property type="match status" value="2"/>
</dbReference>
<feature type="binding site" evidence="18">
    <location>
        <position position="647"/>
    </location>
    <ligand>
        <name>ATP</name>
        <dbReference type="ChEBI" id="CHEBI:30616"/>
    </ligand>
</feature>
<evidence type="ECO:0000256" key="20">
    <source>
        <dbReference type="SAM" id="Phobius"/>
    </source>
</evidence>
<evidence type="ECO:0000256" key="15">
    <source>
        <dbReference type="ARBA" id="ARBA00051243"/>
    </source>
</evidence>
<dbReference type="GO" id="GO:0097049">
    <property type="term" value="P:motor neuron apoptotic process"/>
    <property type="evidence" value="ECO:0007669"/>
    <property type="project" value="Ensembl"/>
</dbReference>
<keyword evidence="7 17" id="KW-0418">Kinase</keyword>
<dbReference type="Pfam" id="PF00757">
    <property type="entry name" value="Furin-like"/>
    <property type="match status" value="1"/>
</dbReference>
<dbReference type="GO" id="GO:0007162">
    <property type="term" value="P:negative regulation of cell adhesion"/>
    <property type="evidence" value="ECO:0007669"/>
    <property type="project" value="Ensembl"/>
</dbReference>
<dbReference type="EC" id="2.7.10.1" evidence="17"/>
<evidence type="ECO:0000256" key="10">
    <source>
        <dbReference type="ARBA" id="ARBA00023136"/>
    </source>
</evidence>
<dbReference type="PRINTS" id="PR00109">
    <property type="entry name" value="TYRKINASE"/>
</dbReference>
<keyword evidence="23" id="KW-1185">Reference proteome</keyword>
<gene>
    <name evidence="22" type="primary">ERBB3</name>
</gene>
<dbReference type="GO" id="GO:0042552">
    <property type="term" value="P:myelination"/>
    <property type="evidence" value="ECO:0007669"/>
    <property type="project" value="Ensembl"/>
</dbReference>
<dbReference type="Gene3D" id="3.30.200.20">
    <property type="entry name" value="Phosphorylase Kinase, domain 1"/>
    <property type="match status" value="1"/>
</dbReference>
<dbReference type="InterPro" id="IPR032778">
    <property type="entry name" value="GF_recep_IV"/>
</dbReference>
<name>I3NGW2_ICTTR</name>
<dbReference type="InterPro" id="IPR016245">
    <property type="entry name" value="Tyr_kinase_EGF/ERB/XmrK_rcpt"/>
</dbReference>
<dbReference type="Gene3D" id="2.10.220.10">
    <property type="entry name" value="Hormone Receptor, Insulin-like Growth Factor Receptor 1, Chain A, domain 2"/>
    <property type="match status" value="3"/>
</dbReference>
<dbReference type="Proteomes" id="UP000005215">
    <property type="component" value="Unassembled WGS sequence"/>
</dbReference>
<dbReference type="AlphaFoldDB" id="I3NGW2"/>
<dbReference type="GO" id="GO:2000672">
    <property type="term" value="P:negative regulation of motor neuron apoptotic process"/>
    <property type="evidence" value="ECO:0007669"/>
    <property type="project" value="Ensembl"/>
</dbReference>
<keyword evidence="8 17" id="KW-0067">ATP-binding</keyword>
<dbReference type="GO" id="GO:0097192">
    <property type="term" value="P:extrinsic apoptotic signaling pathway in absence of ligand"/>
    <property type="evidence" value="ECO:0007669"/>
    <property type="project" value="Ensembl"/>
</dbReference>
<dbReference type="InterPro" id="IPR050122">
    <property type="entry name" value="RTK"/>
</dbReference>
<keyword evidence="6 17" id="KW-0547">Nucleotide-binding</keyword>
<dbReference type="CDD" id="cd00064">
    <property type="entry name" value="FU"/>
    <property type="match status" value="3"/>
</dbReference>
<dbReference type="InterPro" id="IPR000719">
    <property type="entry name" value="Prot_kinase_dom"/>
</dbReference>
<dbReference type="GO" id="GO:0010628">
    <property type="term" value="P:positive regulation of gene expression"/>
    <property type="evidence" value="ECO:0007669"/>
    <property type="project" value="Ensembl"/>
</dbReference>
<dbReference type="InParanoid" id="I3NGW2"/>
<dbReference type="GO" id="GO:0004714">
    <property type="term" value="F:transmembrane receptor protein tyrosine kinase activity"/>
    <property type="evidence" value="ECO:0007669"/>
    <property type="project" value="UniProtKB-EC"/>
</dbReference>
<dbReference type="FunFam" id="2.10.220.10:FF:000016">
    <property type="entry name" value="Receptor tyrosine-protein kinase erbB-3"/>
    <property type="match status" value="1"/>
</dbReference>
<dbReference type="SMART" id="SM00261">
    <property type="entry name" value="FU"/>
    <property type="match status" value="4"/>
</dbReference>
<evidence type="ECO:0000256" key="11">
    <source>
        <dbReference type="ARBA" id="ARBA00023137"/>
    </source>
</evidence>
<dbReference type="GO" id="GO:0043491">
    <property type="term" value="P:phosphatidylinositol 3-kinase/protein kinase B signal transduction"/>
    <property type="evidence" value="ECO:0007669"/>
    <property type="project" value="Ensembl"/>
</dbReference>
<dbReference type="STRING" id="43179.ENSSTOP00000023609"/>
<comment type="similarity">
    <text evidence="17">Belongs to the protein kinase superfamily. Tyr protein kinase family. EGF receptor subfamily.</text>
</comment>
<protein>
    <recommendedName>
        <fullName evidence="17">Receptor protein-tyrosine kinase</fullName>
        <ecNumber evidence="17">2.7.10.1</ecNumber>
    </recommendedName>
</protein>
<evidence type="ECO:0000256" key="17">
    <source>
        <dbReference type="PIRNR" id="PIRNR000619"/>
    </source>
</evidence>
<dbReference type="PIRSF" id="PIRSF000619">
    <property type="entry name" value="TyrPK_EGF-R"/>
    <property type="match status" value="1"/>
</dbReference>
<proteinExistence type="inferred from homology"/>
<evidence type="ECO:0000259" key="21">
    <source>
        <dbReference type="PROSITE" id="PS50011"/>
    </source>
</evidence>
<evidence type="ECO:0000256" key="13">
    <source>
        <dbReference type="ARBA" id="ARBA00023170"/>
    </source>
</evidence>
<dbReference type="CDD" id="cd12095">
    <property type="entry name" value="TM_ErbB3"/>
    <property type="match status" value="1"/>
</dbReference>
<comment type="subcellular location">
    <subcellularLocation>
        <location evidence="1">Membrane</location>
        <topology evidence="1">Single-pass type I membrane protein</topology>
    </subcellularLocation>
</comment>
<dbReference type="Gene3D" id="3.80.20.20">
    <property type="entry name" value="Receptor L-domain"/>
    <property type="match status" value="3"/>
</dbReference>
<dbReference type="GO" id="GO:0021545">
    <property type="term" value="P:cranial nerve development"/>
    <property type="evidence" value="ECO:0007669"/>
    <property type="project" value="Ensembl"/>
</dbReference>
<keyword evidence="9 20" id="KW-1133">Transmembrane helix</keyword>
<comment type="catalytic activity">
    <reaction evidence="15">
        <text>L-tyrosyl-[protein] + ATP = O-phospho-L-tyrosyl-[protein] + ADP + H(+)</text>
        <dbReference type="Rhea" id="RHEA:10596"/>
        <dbReference type="Rhea" id="RHEA-COMP:10136"/>
        <dbReference type="Rhea" id="RHEA-COMP:20101"/>
        <dbReference type="ChEBI" id="CHEBI:15378"/>
        <dbReference type="ChEBI" id="CHEBI:30616"/>
        <dbReference type="ChEBI" id="CHEBI:46858"/>
        <dbReference type="ChEBI" id="CHEBI:61978"/>
        <dbReference type="ChEBI" id="CHEBI:456216"/>
        <dbReference type="EC" id="2.7.10.1"/>
    </reaction>
</comment>
<dbReference type="FunFam" id="2.10.220.10:FF:000001">
    <property type="entry name" value="Receptor protein-tyrosine kinase"/>
    <property type="match status" value="1"/>
</dbReference>
<dbReference type="PANTHER" id="PTHR24416">
    <property type="entry name" value="TYROSINE-PROTEIN KINASE RECEPTOR"/>
    <property type="match status" value="1"/>
</dbReference>
<keyword evidence="14" id="KW-0325">Glycoprotein</keyword>
<evidence type="ECO:0000313" key="23">
    <source>
        <dbReference type="Proteomes" id="UP000005215"/>
    </source>
</evidence>
<dbReference type="Pfam" id="PF07714">
    <property type="entry name" value="PK_Tyr_Ser-Thr"/>
    <property type="match status" value="1"/>
</dbReference>
<evidence type="ECO:0000256" key="5">
    <source>
        <dbReference type="ARBA" id="ARBA00022729"/>
    </source>
</evidence>
<dbReference type="Ensembl" id="ENSSTOT00000027284.2">
    <property type="protein sequence ID" value="ENSSTOP00000023609.2"/>
    <property type="gene ID" value="ENSSTOG00000024297.2"/>
</dbReference>
<dbReference type="eggNOG" id="KOG1025">
    <property type="taxonomic scope" value="Eukaryota"/>
</dbReference>
<dbReference type="PANTHER" id="PTHR24416:SF88">
    <property type="entry name" value="RECEPTOR TYROSINE-PROTEIN KINASE ERBB-3"/>
    <property type="match status" value="1"/>
</dbReference>
<evidence type="ECO:0000256" key="1">
    <source>
        <dbReference type="ARBA" id="ARBA00004479"/>
    </source>
</evidence>
<evidence type="ECO:0000256" key="19">
    <source>
        <dbReference type="SAM" id="MobiDB-lite"/>
    </source>
</evidence>
<dbReference type="InterPro" id="IPR006211">
    <property type="entry name" value="Furin-like_Cys-rich_dom"/>
</dbReference>
<dbReference type="GO" id="GO:0038133">
    <property type="term" value="P:ERBB2-ERBB3 signaling pathway"/>
    <property type="evidence" value="ECO:0007669"/>
    <property type="project" value="Ensembl"/>
</dbReference>
<dbReference type="GO" id="GO:0008284">
    <property type="term" value="P:positive regulation of cell population proliferation"/>
    <property type="evidence" value="ECO:0007669"/>
    <property type="project" value="TreeGrafter"/>
</dbReference>
<dbReference type="FunFam" id="3.30.200.20:FF:000276">
    <property type="entry name" value="Receptor tyrosine-protein kinase erbB-3"/>
    <property type="match status" value="1"/>
</dbReference>
<dbReference type="GO" id="GO:0016324">
    <property type="term" value="C:apical plasma membrane"/>
    <property type="evidence" value="ECO:0007669"/>
    <property type="project" value="Ensembl"/>
</dbReference>
<evidence type="ECO:0000256" key="18">
    <source>
        <dbReference type="PIRSR" id="PIRSR000619-2"/>
    </source>
</evidence>
<evidence type="ECO:0000256" key="16">
    <source>
        <dbReference type="ARBA" id="ARBA00058769"/>
    </source>
</evidence>
<dbReference type="EMBL" id="AGTP01085317">
    <property type="status" value="NOT_ANNOTATED_CDS"/>
    <property type="molecule type" value="Genomic_DNA"/>
</dbReference>
<dbReference type="GO" id="GO:0051048">
    <property type="term" value="P:negative regulation of secretion"/>
    <property type="evidence" value="ECO:0007669"/>
    <property type="project" value="Ensembl"/>
</dbReference>
<evidence type="ECO:0000256" key="2">
    <source>
        <dbReference type="ARBA" id="ARBA00022553"/>
    </source>
</evidence>
<dbReference type="GO" id="GO:0038131">
    <property type="term" value="F:neuregulin receptor activity"/>
    <property type="evidence" value="ECO:0007669"/>
    <property type="project" value="Ensembl"/>
</dbReference>
<evidence type="ECO:0000256" key="8">
    <source>
        <dbReference type="ARBA" id="ARBA00022840"/>
    </source>
</evidence>
<dbReference type="GO" id="GO:0016323">
    <property type="term" value="C:basolateral plasma membrane"/>
    <property type="evidence" value="ECO:0007669"/>
    <property type="project" value="Ensembl"/>
</dbReference>
<feature type="transmembrane region" description="Helical" evidence="20">
    <location>
        <begin position="549"/>
        <end position="571"/>
    </location>
</feature>
<dbReference type="SUPFAM" id="SSF56112">
    <property type="entry name" value="Protein kinase-like (PK-like)"/>
    <property type="match status" value="1"/>
</dbReference>
<keyword evidence="4 20" id="KW-0812">Transmembrane</keyword>
<dbReference type="InterPro" id="IPR036941">
    <property type="entry name" value="Rcpt_L-dom_sf"/>
</dbReference>
<dbReference type="GO" id="GO:0038143">
    <property type="term" value="C:ERBB3:ERBB2 complex"/>
    <property type="evidence" value="ECO:0007669"/>
    <property type="project" value="Ensembl"/>
</dbReference>
<evidence type="ECO:0000256" key="14">
    <source>
        <dbReference type="ARBA" id="ARBA00023180"/>
    </source>
</evidence>
<feature type="region of interest" description="Disordered" evidence="19">
    <location>
        <begin position="993"/>
        <end position="1062"/>
    </location>
</feature>
<dbReference type="SUPFAM" id="SSF57184">
    <property type="entry name" value="Growth factor receptor domain"/>
    <property type="match status" value="2"/>
</dbReference>
<dbReference type="GO" id="GO:0043125">
    <property type="term" value="F:ErbB-3 class receptor binding"/>
    <property type="evidence" value="ECO:0007669"/>
    <property type="project" value="Ensembl"/>
</dbReference>
<dbReference type="InterPro" id="IPR009030">
    <property type="entry name" value="Growth_fac_rcpt_cys_sf"/>
</dbReference>
<dbReference type="InterPro" id="IPR011009">
    <property type="entry name" value="Kinase-like_dom_sf"/>
</dbReference>
<dbReference type="FunFam" id="3.80.20.20:FF:000004">
    <property type="entry name" value="Receptor protein-tyrosine kinase"/>
    <property type="match status" value="1"/>
</dbReference>
<dbReference type="GO" id="GO:0046982">
    <property type="term" value="F:protein heterodimerization activity"/>
    <property type="evidence" value="ECO:0007669"/>
    <property type="project" value="Ensembl"/>
</dbReference>
<dbReference type="InterPro" id="IPR006212">
    <property type="entry name" value="Furin_repeat"/>
</dbReference>
<dbReference type="GO" id="GO:0070886">
    <property type="term" value="P:positive regulation of calcineurin-NFAT signaling cascade"/>
    <property type="evidence" value="ECO:0007669"/>
    <property type="project" value="Ensembl"/>
</dbReference>